<evidence type="ECO:0000313" key="8">
    <source>
        <dbReference type="EMBL" id="KAJ3227611.1"/>
    </source>
</evidence>
<name>A0AAD5XZ19_9FUNG</name>
<dbReference type="EMBL" id="JADGJW010000013">
    <property type="protein sequence ID" value="KAJ3227611.1"/>
    <property type="molecule type" value="Genomic_DNA"/>
</dbReference>
<keyword evidence="2" id="KW-0677">Repeat</keyword>
<dbReference type="Proteomes" id="UP001211065">
    <property type="component" value="Unassembled WGS sequence"/>
</dbReference>
<dbReference type="AlphaFoldDB" id="A0AAD5XZ19"/>
<evidence type="ECO:0000256" key="1">
    <source>
        <dbReference type="ARBA" id="ARBA00006192"/>
    </source>
</evidence>
<feature type="compositionally biased region" description="Polar residues" evidence="6">
    <location>
        <begin position="1"/>
        <end position="25"/>
    </location>
</feature>
<feature type="repeat" description="PPR" evidence="5">
    <location>
        <begin position="292"/>
        <end position="326"/>
    </location>
</feature>
<dbReference type="PROSITE" id="PS51375">
    <property type="entry name" value="PPR"/>
    <property type="match status" value="4"/>
</dbReference>
<evidence type="ECO:0000256" key="6">
    <source>
        <dbReference type="SAM" id="MobiDB-lite"/>
    </source>
</evidence>
<keyword evidence="9" id="KW-1185">Reference proteome</keyword>
<comment type="caution">
    <text evidence="8">The sequence shown here is derived from an EMBL/GenBank/DDBJ whole genome shotgun (WGS) entry which is preliminary data.</text>
</comment>
<evidence type="ECO:0000256" key="2">
    <source>
        <dbReference type="ARBA" id="ARBA00022737"/>
    </source>
</evidence>
<dbReference type="PANTHER" id="PTHR47447">
    <property type="entry name" value="OS03G0856100 PROTEIN"/>
    <property type="match status" value="1"/>
</dbReference>
<feature type="repeat" description="PPR" evidence="5">
    <location>
        <begin position="467"/>
        <end position="500"/>
    </location>
</feature>
<comment type="similarity">
    <text evidence="1">Belongs to the CCM1 family.</text>
</comment>
<evidence type="ECO:0000256" key="5">
    <source>
        <dbReference type="PROSITE-ProRule" id="PRU00708"/>
    </source>
</evidence>
<gene>
    <name evidence="8" type="ORF">HK099_001118</name>
</gene>
<organism evidence="8 9">
    <name type="scientific">Clydaea vesicula</name>
    <dbReference type="NCBI Taxonomy" id="447962"/>
    <lineage>
        <taxon>Eukaryota</taxon>
        <taxon>Fungi</taxon>
        <taxon>Fungi incertae sedis</taxon>
        <taxon>Chytridiomycota</taxon>
        <taxon>Chytridiomycota incertae sedis</taxon>
        <taxon>Chytridiomycetes</taxon>
        <taxon>Lobulomycetales</taxon>
        <taxon>Lobulomycetaceae</taxon>
        <taxon>Clydaea</taxon>
    </lineage>
</organism>
<dbReference type="Pfam" id="PF13041">
    <property type="entry name" value="PPR_2"/>
    <property type="match status" value="1"/>
</dbReference>
<feature type="compositionally biased region" description="Basic and acidic residues" evidence="6">
    <location>
        <begin position="26"/>
        <end position="42"/>
    </location>
</feature>
<feature type="repeat" description="PPR" evidence="5">
    <location>
        <begin position="432"/>
        <end position="466"/>
    </location>
</feature>
<proteinExistence type="inferred from homology"/>
<accession>A0AAD5XZ19</accession>
<evidence type="ECO:0000313" key="9">
    <source>
        <dbReference type="Proteomes" id="UP001211065"/>
    </source>
</evidence>
<sequence length="706" mass="82285">MNKFNRFSYNNSKNESDQKNLASKNTDSENVTKSDSTKIDTDRVTQLNKNSKDIFEKEDISKIFSSSRNVFKAKRNPKDFGYESKLKKKISYQTESQYKQDEVNFQKDYDGLKKLRRKELNEKKKIEKKLISLLSKSERKRIKREKATRPYPILSLNDQTIMDMLLTKNVCFIANMFQYYKKIIDNGGSFTDTTTSAVLRFIAKRQRPKDLIAIFELLKAPSQFHYLVLFQYFVKVNDTENFEEYYGRFKNSGIPPTQYFFKEMIGTISCHKNFTLLKTIFADMKKQEIEPNAEIYNAILYMCSQTKNDHKIFNYYKEMKTRGFFPSLQGYSNLMLASLKLREFSLLDILFEEMAANCVNPDVTFFKTLIKTAIKMNLTQQIETFYIQMNSKGLPLDFVAYTTLMNAYIKLKQPDKVSGYFNDMISSGITPNTITYNTLINAYIQAEQLDKVDFYFQEMKKKDIKPDIQTYSSLINAYSKTDFDKAKCYLKEMTEVGMPPSMLTYHSLYFSDNHLNIPTLLNRLEEFSKLDIEPTFIIWGSIMNCFSNSGDYVTAFKIFQSLTGTLSESEVPPSLPIPVKNADFKPKYSFDINNFFLTAVTICKENNLKKELEIVWKVISSNDNIPITLKLLSSYFQALCHFEKFKDILKILKNSVKDNEMFTTSNLPKPNKQFFTDLVTLLDENNASFFVPDVLKLEKICLDDEV</sequence>
<dbReference type="Pfam" id="PF17177">
    <property type="entry name" value="PPR_long"/>
    <property type="match status" value="1"/>
</dbReference>
<dbReference type="InterPro" id="IPR002885">
    <property type="entry name" value="PPR_rpt"/>
</dbReference>
<feature type="repeat" description="PPR" evidence="5">
    <location>
        <begin position="397"/>
        <end position="431"/>
    </location>
</feature>
<evidence type="ECO:0000256" key="3">
    <source>
        <dbReference type="ARBA" id="ARBA00044493"/>
    </source>
</evidence>
<dbReference type="InterPro" id="IPR011990">
    <property type="entry name" value="TPR-like_helical_dom_sf"/>
</dbReference>
<evidence type="ECO:0000256" key="4">
    <source>
        <dbReference type="ARBA" id="ARBA00044511"/>
    </source>
</evidence>
<dbReference type="Gene3D" id="1.25.40.10">
    <property type="entry name" value="Tetratricopeptide repeat domain"/>
    <property type="match status" value="2"/>
</dbReference>
<feature type="region of interest" description="Disordered" evidence="6">
    <location>
        <begin position="1"/>
        <end position="42"/>
    </location>
</feature>
<evidence type="ECO:0000259" key="7">
    <source>
        <dbReference type="Pfam" id="PF17177"/>
    </source>
</evidence>
<comment type="function">
    <text evidence="3">Regulates mitochondrial small subunit maturation by controlling 15S rRNA 5'-end processing. Localizes to the 5' precursor of the 15S rRNA in a position that is subsequently occupied by mS47 in the mature yeast mtSSU. Uses structure and sequence-specific RNA recognition, binding to a single-stranded region of the precursor and specifically recognizing bases -6 to -1. The exchange of Ccm1 for mS47 is coupled to the irreversible removal of precursor rRNA that is accompanied by conformational changes of the mitoribosomal proteins uS5m and mS26. These conformational changes signal completion of 5'-end rRNA processing through protection of the mature 5'-end of the 15S rRNA and stabilization of mS47. The removal of the 5' precursor together with the dissociation of Ccm1 may be catalyzed by the 5'-3' exoribonuclease Pet127. Involved in the specific removal of group I introns in mitochondrial encoded transcripts.</text>
</comment>
<dbReference type="Pfam" id="PF01535">
    <property type="entry name" value="PPR"/>
    <property type="match status" value="2"/>
</dbReference>
<dbReference type="PANTHER" id="PTHR47447:SF17">
    <property type="entry name" value="OS12G0638900 PROTEIN"/>
    <property type="match status" value="1"/>
</dbReference>
<feature type="domain" description="PROP1-like PPR" evidence="7">
    <location>
        <begin position="245"/>
        <end position="375"/>
    </location>
</feature>
<dbReference type="NCBIfam" id="TIGR00756">
    <property type="entry name" value="PPR"/>
    <property type="match status" value="3"/>
</dbReference>
<protein>
    <recommendedName>
        <fullName evidence="7">PROP1-like PPR domain-containing protein</fullName>
    </recommendedName>
</protein>
<dbReference type="InterPro" id="IPR033443">
    <property type="entry name" value="PROP1-like_PPR_dom"/>
</dbReference>
<reference evidence="8" key="1">
    <citation type="submission" date="2020-05" db="EMBL/GenBank/DDBJ databases">
        <title>Phylogenomic resolution of chytrid fungi.</title>
        <authorList>
            <person name="Stajich J.E."/>
            <person name="Amses K."/>
            <person name="Simmons R."/>
            <person name="Seto K."/>
            <person name="Myers J."/>
            <person name="Bonds A."/>
            <person name="Quandt C.A."/>
            <person name="Barry K."/>
            <person name="Liu P."/>
            <person name="Grigoriev I."/>
            <person name="Longcore J.E."/>
            <person name="James T.Y."/>
        </authorList>
    </citation>
    <scope>NUCLEOTIDE SEQUENCE</scope>
    <source>
        <strain evidence="8">JEL0476</strain>
    </source>
</reference>
<comment type="subunit">
    <text evidence="4">Binds to mitochondrial small subunit 15S rRNA.</text>
</comment>